<name>A0A841U9L6_9BACL</name>
<dbReference type="Proteomes" id="UP000553776">
    <property type="component" value="Unassembled WGS sequence"/>
</dbReference>
<keyword evidence="3" id="KW-1185">Reference proteome</keyword>
<feature type="transmembrane region" description="Helical" evidence="1">
    <location>
        <begin position="135"/>
        <end position="155"/>
    </location>
</feature>
<feature type="transmembrane region" description="Helical" evidence="1">
    <location>
        <begin position="184"/>
        <end position="203"/>
    </location>
</feature>
<dbReference type="RefSeq" id="WP_185138626.1">
    <property type="nucleotide sequence ID" value="NZ_JACJVR010000098.1"/>
</dbReference>
<proteinExistence type="predicted"/>
<feature type="transmembrane region" description="Helical" evidence="1">
    <location>
        <begin position="39"/>
        <end position="58"/>
    </location>
</feature>
<evidence type="ECO:0000256" key="1">
    <source>
        <dbReference type="SAM" id="Phobius"/>
    </source>
</evidence>
<gene>
    <name evidence="2" type="ORF">H7B90_25005</name>
</gene>
<keyword evidence="1" id="KW-0472">Membrane</keyword>
<dbReference type="EMBL" id="JACJVR010000098">
    <property type="protein sequence ID" value="MBB6694661.1"/>
    <property type="molecule type" value="Genomic_DNA"/>
</dbReference>
<keyword evidence="1" id="KW-1133">Transmembrane helix</keyword>
<reference evidence="2 3" key="1">
    <citation type="submission" date="2020-08" db="EMBL/GenBank/DDBJ databases">
        <title>Cohnella phylogeny.</title>
        <authorList>
            <person name="Dunlap C."/>
        </authorList>
    </citation>
    <scope>NUCLEOTIDE SEQUENCE [LARGE SCALE GENOMIC DNA]</scope>
    <source>
        <strain evidence="2 3">DSM 25239</strain>
    </source>
</reference>
<keyword evidence="1" id="KW-0812">Transmembrane</keyword>
<feature type="transmembrane region" description="Helical" evidence="1">
    <location>
        <begin position="9"/>
        <end position="27"/>
    </location>
</feature>
<organism evidence="2 3">
    <name type="scientific">Cohnella xylanilytica</name>
    <dbReference type="NCBI Taxonomy" id="557555"/>
    <lineage>
        <taxon>Bacteria</taxon>
        <taxon>Bacillati</taxon>
        <taxon>Bacillota</taxon>
        <taxon>Bacilli</taxon>
        <taxon>Bacillales</taxon>
        <taxon>Paenibacillaceae</taxon>
        <taxon>Cohnella</taxon>
    </lineage>
</organism>
<accession>A0A841U9L6</accession>
<feature type="transmembrane region" description="Helical" evidence="1">
    <location>
        <begin position="104"/>
        <end position="123"/>
    </location>
</feature>
<dbReference type="AlphaFoldDB" id="A0A841U9L6"/>
<protein>
    <submittedName>
        <fullName evidence="2">Uncharacterized protein</fullName>
    </submittedName>
</protein>
<feature type="transmembrane region" description="Helical" evidence="1">
    <location>
        <begin position="65"/>
        <end position="84"/>
    </location>
</feature>
<evidence type="ECO:0000313" key="2">
    <source>
        <dbReference type="EMBL" id="MBB6694661.1"/>
    </source>
</evidence>
<evidence type="ECO:0000313" key="3">
    <source>
        <dbReference type="Proteomes" id="UP000553776"/>
    </source>
</evidence>
<sequence length="232" mass="26791">MELIRKRLWLWFLLLGIVGFLYVWLAIPREPEIEKLWHLYVKLASYGCILGCIAFFPNKLKHGHLLVYLPFLVFLGYLIPRVSFFGVTGNVIVTNFESVGEWYTLLYLLVVQMINFSVSFAYRMGGGTPGRTIKISLLATITLFSGFLDLAFYTINPVEIPEGGLIYAHHIIVFLGHAPSYDQTIWFALCHIPLFLLVLFAPFDKWFERISRRVQDRHRRKTDAMATIANRG</sequence>
<comment type="caution">
    <text evidence="2">The sequence shown here is derived from an EMBL/GenBank/DDBJ whole genome shotgun (WGS) entry which is preliminary data.</text>
</comment>